<dbReference type="RefSeq" id="WP_172400426.1">
    <property type="nucleotide sequence ID" value="NZ_KY623659.1"/>
</dbReference>
<dbReference type="Gene3D" id="3.20.20.450">
    <property type="entry name" value="EAL domain"/>
    <property type="match status" value="1"/>
</dbReference>
<geneLocation type="plasmid" evidence="2">
    <name>pGZAF1_VIM</name>
</geneLocation>
<name>A0A1Z3ML49_ALCFA</name>
<reference evidence="2" key="1">
    <citation type="submission" date="2017-02" db="EMBL/GenBank/DDBJ databases">
        <title>Emergence of VIM metallo-beta-lactamase producing Alcaligenes faecalis in GAZA, Palestine.</title>
        <authorList>
            <person name="Al Laham N."/>
            <person name="Chavda K."/>
            <person name="Cienfuegos V."/>
            <person name="Kreiswirth B."/>
            <person name="Chen L."/>
        </authorList>
    </citation>
    <scope>NUCLEOTIDE SEQUENCE</scope>
    <source>
        <strain evidence="2">GZAF1</strain>
        <plasmid evidence="2">pGZAF1_VIM</plasmid>
    </source>
</reference>
<dbReference type="AlphaFoldDB" id="A0A1Z3ML49"/>
<keyword evidence="2" id="KW-0614">Plasmid</keyword>
<dbReference type="InterPro" id="IPR035919">
    <property type="entry name" value="EAL_sf"/>
</dbReference>
<protein>
    <recommendedName>
        <fullName evidence="1">EAL domain-containing protein</fullName>
    </recommendedName>
</protein>
<dbReference type="SUPFAM" id="SSF141868">
    <property type="entry name" value="EAL domain-like"/>
    <property type="match status" value="1"/>
</dbReference>
<dbReference type="EMBL" id="KY623659">
    <property type="protein sequence ID" value="ASD48441.1"/>
    <property type="molecule type" value="Genomic_DNA"/>
</dbReference>
<evidence type="ECO:0000259" key="1">
    <source>
        <dbReference type="Pfam" id="PF00563"/>
    </source>
</evidence>
<dbReference type="InterPro" id="IPR001633">
    <property type="entry name" value="EAL_dom"/>
</dbReference>
<organism evidence="2">
    <name type="scientific">Alcaligenes faecalis</name>
    <dbReference type="NCBI Taxonomy" id="511"/>
    <lineage>
        <taxon>Bacteria</taxon>
        <taxon>Pseudomonadati</taxon>
        <taxon>Pseudomonadota</taxon>
        <taxon>Betaproteobacteria</taxon>
        <taxon>Burkholderiales</taxon>
        <taxon>Alcaligenaceae</taxon>
        <taxon>Alcaligenes</taxon>
    </lineage>
</organism>
<accession>A0A1Z3ML49</accession>
<feature type="domain" description="EAL" evidence="1">
    <location>
        <begin position="59"/>
        <end position="200"/>
    </location>
</feature>
<proteinExistence type="predicted"/>
<evidence type="ECO:0000313" key="2">
    <source>
        <dbReference type="EMBL" id="ASD48441.1"/>
    </source>
</evidence>
<dbReference type="Pfam" id="PF00563">
    <property type="entry name" value="EAL"/>
    <property type="match status" value="1"/>
</dbReference>
<sequence>MKLKIKTIYGITCKAPVAYEFHVESKRDDVNETISAQRPETDIAVIQSLLGGGHDNYVQSDAKLFVCVSASTLAYRDSFQRWCNELAKLIDLFGTRVVVQVGSDVPEQTLSLRWPELTDLGSELAVAEFGKRHSRLDRLHRYKWEYCHFDAARTIHMLDATALIYCRRRGIKAIAKSVDNQSQSILSMLSGQDWQQGEYLQAFALMSNSKEV</sequence>